<organism evidence="1 2">
    <name type="scientific">Eggerthella guodeyinii</name>
    <dbReference type="NCBI Taxonomy" id="2690837"/>
    <lineage>
        <taxon>Bacteria</taxon>
        <taxon>Bacillati</taxon>
        <taxon>Actinomycetota</taxon>
        <taxon>Coriobacteriia</taxon>
        <taxon>Eggerthellales</taxon>
        <taxon>Eggerthellaceae</taxon>
        <taxon>Eggerthella</taxon>
    </lineage>
</organism>
<proteinExistence type="predicted"/>
<evidence type="ECO:0000313" key="2">
    <source>
        <dbReference type="Proteomes" id="UP000478463"/>
    </source>
</evidence>
<dbReference type="Proteomes" id="UP000478463">
    <property type="component" value="Chromosome"/>
</dbReference>
<reference evidence="1 2" key="1">
    <citation type="submission" date="2020-10" db="EMBL/GenBank/DDBJ databases">
        <title>Eggerthella sp. nov., isolated from human feces.</title>
        <authorList>
            <person name="Yajun G."/>
        </authorList>
    </citation>
    <scope>NUCLEOTIDE SEQUENCE [LARGE SCALE GENOMIC DNA]</scope>
    <source>
        <strain evidence="1 2">HF-1101</strain>
    </source>
</reference>
<dbReference type="KEGG" id="egd:GS424_003830"/>
<name>A0A6L7IVR7_9ACTN</name>
<sequence>MISLKRADAKILSVITFPHERVIVIGRCDGNWGPLGVADADRCEETIASSTSHAVRNLPEEIAAFAYDKHPVPKNASAGLLKQASRAGS</sequence>
<accession>A0A6L7IVR7</accession>
<gene>
    <name evidence="1" type="ORF">GS424_003830</name>
</gene>
<dbReference type="RefSeq" id="WP_160943424.1">
    <property type="nucleotide sequence ID" value="NZ_CP063310.1"/>
</dbReference>
<protein>
    <submittedName>
        <fullName evidence="1">Uncharacterized protein</fullName>
    </submittedName>
</protein>
<dbReference type="AlphaFoldDB" id="A0A6L7IVR7"/>
<dbReference type="EMBL" id="CP063310">
    <property type="protein sequence ID" value="QOS68988.1"/>
    <property type="molecule type" value="Genomic_DNA"/>
</dbReference>
<evidence type="ECO:0000313" key="1">
    <source>
        <dbReference type="EMBL" id="QOS68988.1"/>
    </source>
</evidence>